<name>A0A6J6EE59_9ZZZZ</name>
<dbReference type="AlphaFoldDB" id="A0A6J6EE59"/>
<evidence type="ECO:0000313" key="2">
    <source>
        <dbReference type="EMBL" id="CAB4571408.1"/>
    </source>
</evidence>
<organism evidence="2">
    <name type="scientific">freshwater metagenome</name>
    <dbReference type="NCBI Taxonomy" id="449393"/>
    <lineage>
        <taxon>unclassified sequences</taxon>
        <taxon>metagenomes</taxon>
        <taxon>ecological metagenomes</taxon>
    </lineage>
</organism>
<dbReference type="Pfam" id="PF01402">
    <property type="entry name" value="RHH_1"/>
    <property type="match status" value="1"/>
</dbReference>
<accession>A0A6J6EE59</accession>
<protein>
    <submittedName>
        <fullName evidence="2">Unannotated protein</fullName>
    </submittedName>
</protein>
<dbReference type="GO" id="GO:0006355">
    <property type="term" value="P:regulation of DNA-templated transcription"/>
    <property type="evidence" value="ECO:0007669"/>
    <property type="project" value="InterPro"/>
</dbReference>
<reference evidence="2" key="1">
    <citation type="submission" date="2020-05" db="EMBL/GenBank/DDBJ databases">
        <authorList>
            <person name="Chiriac C."/>
            <person name="Salcher M."/>
            <person name="Ghai R."/>
            <person name="Kavagutti S V."/>
        </authorList>
    </citation>
    <scope>NUCLEOTIDE SEQUENCE</scope>
</reference>
<proteinExistence type="predicted"/>
<sequence>MTKKNTNSPVVGVSRGKPVTEADIERMAAEAEAGYDVATLRPRGGRPSMGSGPAEVVPVRLDPELRAAVEARAAADETTTSEVMREALRRFLHVA</sequence>
<feature type="domain" description="Ribbon-helix-helix protein CopG" evidence="1">
    <location>
        <begin position="57"/>
        <end position="92"/>
    </location>
</feature>
<gene>
    <name evidence="2" type="ORF">UFOPK1493_02420</name>
</gene>
<dbReference type="InterPro" id="IPR002145">
    <property type="entry name" value="CopG"/>
</dbReference>
<evidence type="ECO:0000259" key="1">
    <source>
        <dbReference type="Pfam" id="PF01402"/>
    </source>
</evidence>
<dbReference type="EMBL" id="CAEZSR010000098">
    <property type="protein sequence ID" value="CAB4571408.1"/>
    <property type="molecule type" value="Genomic_DNA"/>
</dbReference>